<accession>A0A414B0K3</accession>
<feature type="compositionally biased region" description="Basic and acidic residues" evidence="1">
    <location>
        <begin position="173"/>
        <end position="189"/>
    </location>
</feature>
<protein>
    <submittedName>
        <fullName evidence="2">Uncharacterized protein</fullName>
    </submittedName>
</protein>
<evidence type="ECO:0000256" key="1">
    <source>
        <dbReference type="SAM" id="MobiDB-lite"/>
    </source>
</evidence>
<feature type="region of interest" description="Disordered" evidence="1">
    <location>
        <begin position="1"/>
        <end position="189"/>
    </location>
</feature>
<evidence type="ECO:0000313" key="3">
    <source>
        <dbReference type="Proteomes" id="UP000283975"/>
    </source>
</evidence>
<dbReference type="AlphaFoldDB" id="A0A414B0K3"/>
<gene>
    <name evidence="2" type="ORF">DW839_03195</name>
</gene>
<feature type="compositionally biased region" description="Basic and acidic residues" evidence="1">
    <location>
        <begin position="79"/>
        <end position="98"/>
    </location>
</feature>
<dbReference type="Proteomes" id="UP000283975">
    <property type="component" value="Unassembled WGS sequence"/>
</dbReference>
<dbReference type="EMBL" id="QSHZ01000002">
    <property type="protein sequence ID" value="RHC58523.1"/>
    <property type="molecule type" value="Genomic_DNA"/>
</dbReference>
<feature type="compositionally biased region" description="Low complexity" evidence="1">
    <location>
        <begin position="10"/>
        <end position="31"/>
    </location>
</feature>
<organism evidence="2 3">
    <name type="scientific">Enterocloster bolteae</name>
    <dbReference type="NCBI Taxonomy" id="208479"/>
    <lineage>
        <taxon>Bacteria</taxon>
        <taxon>Bacillati</taxon>
        <taxon>Bacillota</taxon>
        <taxon>Clostridia</taxon>
        <taxon>Lachnospirales</taxon>
        <taxon>Lachnospiraceae</taxon>
        <taxon>Enterocloster</taxon>
    </lineage>
</organism>
<comment type="caution">
    <text evidence="2">The sequence shown here is derived from an EMBL/GenBank/DDBJ whole genome shotgun (WGS) entry which is preliminary data.</text>
</comment>
<proteinExistence type="predicted"/>
<evidence type="ECO:0000313" key="2">
    <source>
        <dbReference type="EMBL" id="RHC58523.1"/>
    </source>
</evidence>
<reference evidence="2 3" key="1">
    <citation type="submission" date="2018-08" db="EMBL/GenBank/DDBJ databases">
        <title>A genome reference for cultivated species of the human gut microbiota.</title>
        <authorList>
            <person name="Zou Y."/>
            <person name="Xue W."/>
            <person name="Luo G."/>
        </authorList>
    </citation>
    <scope>NUCLEOTIDE SEQUENCE [LARGE SCALE GENOMIC DNA]</scope>
    <source>
        <strain evidence="2 3">AM35-14</strain>
    </source>
</reference>
<name>A0A414B0K3_9FIRM</name>
<sequence length="189" mass="20743">MNLEEKENTAEVAPEAAAQATNQAVQENNAQDAGVQETAGAVAPQEQPVKKSQNRRPAQKKTASKEQGGNGEARKRKIRVPDRVRQRAGADKRERTRPELLPGSPRTAPAQGPPREPAAQRRPGIPGSPRRPEVQGSPGILESPEIPESPRHPGIPGSPRTPEIPVNQRRFPYRPDRRHGMEKRTERAS</sequence>